<feature type="domain" description="DUF7707" evidence="1">
    <location>
        <begin position="140"/>
        <end position="203"/>
    </location>
</feature>
<comment type="caution">
    <text evidence="2">The sequence shown here is derived from an EMBL/GenBank/DDBJ whole genome shotgun (WGS) entry which is preliminary data.</text>
</comment>
<dbReference type="Proteomes" id="UP001600888">
    <property type="component" value="Unassembled WGS sequence"/>
</dbReference>
<sequence>MLMLSIHGAYSTELSVASRGVVRLPRAIKAACKSDYLTFPLKTPAPPLFFPLVPLTRYPHFCHLPSSFYCLADRSASIRSTTNPHRPASLSTLTESSASVFAVSNQLDSHHYQQLFKMRSFIIVSALSALLVSAQNSTFSIDPTEVTLSERAQWCSAQSSTCNTLCDSNPQDNSCDVDTLDFSCNCQNGSAPGLQYYTQTMDTVSTH</sequence>
<organism evidence="2 3">
    <name type="scientific">Diaporthe vaccinii</name>
    <dbReference type="NCBI Taxonomy" id="105482"/>
    <lineage>
        <taxon>Eukaryota</taxon>
        <taxon>Fungi</taxon>
        <taxon>Dikarya</taxon>
        <taxon>Ascomycota</taxon>
        <taxon>Pezizomycotina</taxon>
        <taxon>Sordariomycetes</taxon>
        <taxon>Sordariomycetidae</taxon>
        <taxon>Diaporthales</taxon>
        <taxon>Diaporthaceae</taxon>
        <taxon>Diaporthe</taxon>
        <taxon>Diaporthe eres species complex</taxon>
    </lineage>
</organism>
<evidence type="ECO:0000313" key="3">
    <source>
        <dbReference type="Proteomes" id="UP001600888"/>
    </source>
</evidence>
<accession>A0ABR4F864</accession>
<keyword evidence="3" id="KW-1185">Reference proteome</keyword>
<evidence type="ECO:0000259" key="1">
    <source>
        <dbReference type="Pfam" id="PF24808"/>
    </source>
</evidence>
<gene>
    <name evidence="2" type="ORF">FJTKL_14835</name>
</gene>
<dbReference type="Pfam" id="PF24808">
    <property type="entry name" value="DUF7707"/>
    <property type="match status" value="1"/>
</dbReference>
<dbReference type="EMBL" id="JBAWTH010000008">
    <property type="protein sequence ID" value="KAL2290892.1"/>
    <property type="molecule type" value="Genomic_DNA"/>
</dbReference>
<name>A0ABR4F864_9PEZI</name>
<dbReference type="InterPro" id="IPR056124">
    <property type="entry name" value="DUF7707"/>
</dbReference>
<proteinExistence type="predicted"/>
<dbReference type="PANTHER" id="PTHR38118:SF3">
    <property type="entry name" value="ANCHORED CELL WALL PROTEIN 11"/>
    <property type="match status" value="1"/>
</dbReference>
<protein>
    <recommendedName>
        <fullName evidence="1">DUF7707 domain-containing protein</fullName>
    </recommendedName>
</protein>
<evidence type="ECO:0000313" key="2">
    <source>
        <dbReference type="EMBL" id="KAL2290892.1"/>
    </source>
</evidence>
<reference evidence="2 3" key="1">
    <citation type="submission" date="2024-03" db="EMBL/GenBank/DDBJ databases">
        <title>A high-quality draft genome sequence of Diaporthe vaccinii, a causative agent of upright dieback and viscid rot disease in cranberry plants.</title>
        <authorList>
            <person name="Sarrasin M."/>
            <person name="Lang B.F."/>
            <person name="Burger G."/>
        </authorList>
    </citation>
    <scope>NUCLEOTIDE SEQUENCE [LARGE SCALE GENOMIC DNA]</scope>
    <source>
        <strain evidence="2 3">IS7</strain>
    </source>
</reference>
<dbReference type="PANTHER" id="PTHR38118">
    <property type="entry name" value="ANCHORED CELL WALL PROTEIN 11-RELATED"/>
    <property type="match status" value="1"/>
</dbReference>